<gene>
    <name evidence="3" type="ORF">Clopa_3466</name>
</gene>
<evidence type="ECO:0000259" key="2">
    <source>
        <dbReference type="Pfam" id="PF12728"/>
    </source>
</evidence>
<reference evidence="3 4" key="1">
    <citation type="submission" date="2012-01" db="EMBL/GenBank/DDBJ databases">
        <title>Complete sequence of chromosome of Clostridium pasteurianum BC1.</title>
        <authorList>
            <consortium name="US DOE Joint Genome Institute"/>
            <person name="Lucas S."/>
            <person name="Han J."/>
            <person name="Lapidus A."/>
            <person name="Cheng J.-F."/>
            <person name="Goodwin L."/>
            <person name="Pitluck S."/>
            <person name="Peters L."/>
            <person name="Mikhailova N."/>
            <person name="Teshima H."/>
            <person name="Detter J.C."/>
            <person name="Han C."/>
            <person name="Tapia R."/>
            <person name="Land M."/>
            <person name="Hauser L."/>
            <person name="Kyrpides N."/>
            <person name="Ivanova N."/>
            <person name="Pagani I."/>
            <person name="Dunn J."/>
            <person name="Taghavi S."/>
            <person name="Francis A."/>
            <person name="van der Lelie D."/>
            <person name="Woyke T."/>
        </authorList>
    </citation>
    <scope>NUCLEOTIDE SEQUENCE [LARGE SCALE GENOMIC DNA]</scope>
    <source>
        <strain evidence="3 4">BC1</strain>
    </source>
</reference>
<organism evidence="3 4">
    <name type="scientific">Clostridium pasteurianum BC1</name>
    <dbReference type="NCBI Taxonomy" id="86416"/>
    <lineage>
        <taxon>Bacteria</taxon>
        <taxon>Bacillati</taxon>
        <taxon>Bacillota</taxon>
        <taxon>Clostridia</taxon>
        <taxon>Eubacteriales</taxon>
        <taxon>Clostridiaceae</taxon>
        <taxon>Clostridium</taxon>
    </lineage>
</organism>
<keyword evidence="3" id="KW-0238">DNA-binding</keyword>
<dbReference type="HOGENOM" id="CLU_053344_0_0_9"/>
<dbReference type="eggNOG" id="COG1910">
    <property type="taxonomic scope" value="Bacteria"/>
</dbReference>
<dbReference type="RefSeq" id="WP_015616540.1">
    <property type="nucleotide sequence ID" value="NC_021182.1"/>
</dbReference>
<dbReference type="Proteomes" id="UP000013523">
    <property type="component" value="Chromosome"/>
</dbReference>
<dbReference type="STRING" id="86416.Clopa_3466"/>
<dbReference type="PATRIC" id="fig|86416.3.peg.3461"/>
<evidence type="ECO:0000313" key="4">
    <source>
        <dbReference type="Proteomes" id="UP000013523"/>
    </source>
</evidence>
<proteinExistence type="predicted"/>
<keyword evidence="4" id="KW-1185">Reference proteome</keyword>
<name>R4K969_CLOPA</name>
<dbReference type="NCBIfam" id="TIGR01764">
    <property type="entry name" value="excise"/>
    <property type="match status" value="1"/>
</dbReference>
<dbReference type="Pfam" id="PF12727">
    <property type="entry name" value="PBP_like"/>
    <property type="match status" value="1"/>
</dbReference>
<evidence type="ECO:0000259" key="1">
    <source>
        <dbReference type="Pfam" id="PF12727"/>
    </source>
</evidence>
<dbReference type="GO" id="GO:0003677">
    <property type="term" value="F:DNA binding"/>
    <property type="evidence" value="ECO:0007669"/>
    <property type="project" value="UniProtKB-KW"/>
</dbReference>
<feature type="domain" description="PBP" evidence="1">
    <location>
        <begin position="116"/>
        <end position="299"/>
    </location>
</feature>
<protein>
    <submittedName>
        <fullName evidence="3">DNA-binding protein, excisionase family</fullName>
    </submittedName>
</protein>
<dbReference type="EMBL" id="CP003261">
    <property type="protein sequence ID" value="AGK98256.1"/>
    <property type="molecule type" value="Genomic_DNA"/>
</dbReference>
<dbReference type="SUPFAM" id="SSF53850">
    <property type="entry name" value="Periplasmic binding protein-like II"/>
    <property type="match status" value="1"/>
</dbReference>
<dbReference type="KEGG" id="cpas:Clopa_3466"/>
<dbReference type="InterPro" id="IPR024370">
    <property type="entry name" value="PBP_domain"/>
</dbReference>
<accession>R4K969</accession>
<dbReference type="InterPro" id="IPR010093">
    <property type="entry name" value="SinI_DNA-bd"/>
</dbReference>
<dbReference type="AlphaFoldDB" id="R4K969"/>
<dbReference type="Gene3D" id="3.40.190.10">
    <property type="entry name" value="Periplasmic binding protein-like II"/>
    <property type="match status" value="1"/>
</dbReference>
<feature type="domain" description="Helix-turn-helix" evidence="2">
    <location>
        <begin position="9"/>
        <end position="56"/>
    </location>
</feature>
<dbReference type="Pfam" id="PF12728">
    <property type="entry name" value="HTH_17"/>
    <property type="match status" value="1"/>
</dbReference>
<evidence type="ECO:0000313" key="3">
    <source>
        <dbReference type="EMBL" id="AGK98256.1"/>
    </source>
</evidence>
<dbReference type="PANTHER" id="PTHR38431">
    <property type="entry name" value="BLL2305 PROTEIN"/>
    <property type="match status" value="1"/>
</dbReference>
<dbReference type="PANTHER" id="PTHR38431:SF1">
    <property type="entry name" value="BLL2305 PROTEIN"/>
    <property type="match status" value="1"/>
</dbReference>
<dbReference type="InterPro" id="IPR041657">
    <property type="entry name" value="HTH_17"/>
</dbReference>
<sequence length="325" mass="36182">MDIDIDTALTPQEVADILKISKSTVYDLIKKNAINSYRVGKKVRVDLKDVEAYKNKTKNIKTPTADFSNSSILISPALSDAMSQNDEPMDEYSFVISGQDPILDILCRYLEFYPTGKRVLRSYEGSYNGIYELYCGKVQVATAHMWDGKTGEYNVPYVERMLPGVSAVIIRLVGRMQGFYVANGNPKGIKDWNDFSRSDIVIVNREKGSGARILLDEHLRQMNISGKNINGYNHECISHLAIASTIARGGADLGVGNEKASSQVDGIDFIPIQKEKYDLIIKKDDINHPTVKAILDILKSKEFKMEILGIGGYDTSEMGHIIAET</sequence>